<evidence type="ECO:0000313" key="3">
    <source>
        <dbReference type="Proteomes" id="UP001055712"/>
    </source>
</evidence>
<name>A0A9D4TIM4_CHLVU</name>
<feature type="region of interest" description="Disordered" evidence="1">
    <location>
        <begin position="801"/>
        <end position="834"/>
    </location>
</feature>
<dbReference type="AlphaFoldDB" id="A0A9D4TIM4"/>
<feature type="compositionally biased region" description="Low complexity" evidence="1">
    <location>
        <begin position="159"/>
        <end position="191"/>
    </location>
</feature>
<feature type="region of interest" description="Disordered" evidence="1">
    <location>
        <begin position="158"/>
        <end position="191"/>
    </location>
</feature>
<keyword evidence="3" id="KW-1185">Reference proteome</keyword>
<protein>
    <submittedName>
        <fullName evidence="2">Uncharacterized protein</fullName>
    </submittedName>
</protein>
<dbReference type="OrthoDB" id="515614at2759"/>
<comment type="caution">
    <text evidence="2">The sequence shown here is derived from an EMBL/GenBank/DDBJ whole genome shotgun (WGS) entry which is preliminary data.</text>
</comment>
<gene>
    <name evidence="2" type="ORF">D9Q98_008683</name>
</gene>
<feature type="region of interest" description="Disordered" evidence="1">
    <location>
        <begin position="76"/>
        <end position="124"/>
    </location>
</feature>
<reference evidence="2" key="2">
    <citation type="submission" date="2020-11" db="EMBL/GenBank/DDBJ databases">
        <authorList>
            <person name="Cecchin M."/>
            <person name="Marcolungo L."/>
            <person name="Rossato M."/>
            <person name="Girolomoni L."/>
            <person name="Cosentino E."/>
            <person name="Cuine S."/>
            <person name="Li-Beisson Y."/>
            <person name="Delledonne M."/>
            <person name="Ballottari M."/>
        </authorList>
    </citation>
    <scope>NUCLEOTIDE SEQUENCE</scope>
    <source>
        <strain evidence="2">211/11P</strain>
        <tissue evidence="2">Whole cell</tissue>
    </source>
</reference>
<sequence>MSTGLTEAEAAPFRLTLRTTGRPGEVMAEYHMQPSSPSGSSTRQAPNKPALKAAARRVHFGPCDTRVFDAAVWGASTGSQEPEGGARIPGGSSSEPVITSTARTGSWAGAEQPGSPGWHSTPFAQPPHLQPVAFNLPCYEYYSQQQGGAAGWSLYAREQQAQHQPQHQQQYQTLQQPQQQAQHEAQAAPMTVAAAGEAAAWSSVPLSTALAEVDNDSRNASEGCLSTCVQAEMDHQHLHVCANSGSIDNDLPRVQLPVPAPLDGSQNVGSQQEPWALPAMQQHHHEQPQQQQQQEHDQNPMPPRPAAVVAASQSFEMMAGMPPHWQPHVPPLTLVVEVASRTSDTSCLHQQADLCQAAENNHASEMPRAADANAPGSRAVGNRVLEERHARVSASDALPARLAAQQLGSLVGMSRKVQEAILCSQEAFERQAEVVERAVLARSFYTWRHTQMILVLRRQAVLAARLRVETGQLRRCLHAWKLLGGSHESQPQAWRRVHVLLLRSLLQRCWREWRQQCSLRYWKLELELRDRQIHQLGIQLRHLESRPVRYMNRYRMRCLLIAWRQTTCHQRAKKARWQATAQHAACAALRPCFGGWQAVTQDEAAKRLHMHRSQRLLGRLRLRQALAVWRKQVGARASKQQSLANALQLWQSCLLQLSVGGWRYTTSIQQVTKAAQQRRMLACRAAAFAVWRRQAALASATAALLTEQAQLRSARLMGAAFGHWLAHAEGRRCRLRLEEMERLTSQVGQLAADNERLVRDNERLCRVIDSGDWGRQRVEELLRAGQVLQEERDGLARLVGGLQQQPDAERGLATARSATAAGCEPSAHSHPAPLGHAEKLRPAAVASGLHPTDTDLIAAQRPAGDAAASENRATHGPRNDLPAAARNQLLVRTGSSFNAMVRALKQDLLASGTLHRDSEALYEVDTLSLHRLSVVAADGQAGMEMEVTAVGSPDRQSVVFGRTYAASPNGRAGPGTKAGAAAAAAAAEPARHSGSGSLLAAALRLQGIGGRSVGLQRGSR</sequence>
<proteinExistence type="predicted"/>
<feature type="compositionally biased region" description="Polar residues" evidence="1">
    <location>
        <begin position="91"/>
        <end position="104"/>
    </location>
</feature>
<feature type="region of interest" description="Disordered" evidence="1">
    <location>
        <begin position="30"/>
        <end position="51"/>
    </location>
</feature>
<feature type="compositionally biased region" description="Polar residues" evidence="1">
    <location>
        <begin position="33"/>
        <end position="45"/>
    </location>
</feature>
<organism evidence="2 3">
    <name type="scientific">Chlorella vulgaris</name>
    <name type="common">Green alga</name>
    <dbReference type="NCBI Taxonomy" id="3077"/>
    <lineage>
        <taxon>Eukaryota</taxon>
        <taxon>Viridiplantae</taxon>
        <taxon>Chlorophyta</taxon>
        <taxon>core chlorophytes</taxon>
        <taxon>Trebouxiophyceae</taxon>
        <taxon>Chlorellales</taxon>
        <taxon>Chlorellaceae</taxon>
        <taxon>Chlorella clade</taxon>
        <taxon>Chlorella</taxon>
    </lineage>
</organism>
<feature type="region of interest" description="Disordered" evidence="1">
    <location>
        <begin position="279"/>
        <end position="307"/>
    </location>
</feature>
<evidence type="ECO:0000256" key="1">
    <source>
        <dbReference type="SAM" id="MobiDB-lite"/>
    </source>
</evidence>
<dbReference type="EMBL" id="SIDB01000011">
    <property type="protein sequence ID" value="KAI3426310.1"/>
    <property type="molecule type" value="Genomic_DNA"/>
</dbReference>
<reference evidence="2" key="1">
    <citation type="journal article" date="2019" name="Plant J.">
        <title>Chlorella vulgaris genome assembly and annotation reveals the molecular basis for metabolic acclimation to high light conditions.</title>
        <authorList>
            <person name="Cecchin M."/>
            <person name="Marcolungo L."/>
            <person name="Rossato M."/>
            <person name="Girolomoni L."/>
            <person name="Cosentino E."/>
            <person name="Cuine S."/>
            <person name="Li-Beisson Y."/>
            <person name="Delledonne M."/>
            <person name="Ballottari M."/>
        </authorList>
    </citation>
    <scope>NUCLEOTIDE SEQUENCE</scope>
    <source>
        <strain evidence="2">211/11P</strain>
    </source>
</reference>
<evidence type="ECO:0000313" key="2">
    <source>
        <dbReference type="EMBL" id="KAI3426310.1"/>
    </source>
</evidence>
<dbReference type="Proteomes" id="UP001055712">
    <property type="component" value="Unassembled WGS sequence"/>
</dbReference>
<accession>A0A9D4TIM4</accession>
<feature type="region of interest" description="Disordered" evidence="1">
    <location>
        <begin position="861"/>
        <end position="880"/>
    </location>
</feature>